<dbReference type="GO" id="GO:0005886">
    <property type="term" value="C:plasma membrane"/>
    <property type="evidence" value="ECO:0007669"/>
    <property type="project" value="InterPro"/>
</dbReference>
<dbReference type="InterPro" id="IPR010664">
    <property type="entry name" value="LipoPS_assembly_LptC-rel"/>
</dbReference>
<keyword evidence="4 6" id="KW-1133">Transmembrane helix</keyword>
<evidence type="ECO:0000256" key="5">
    <source>
        <dbReference type="ARBA" id="ARBA00023136"/>
    </source>
</evidence>
<gene>
    <name evidence="7" type="ORF">MGWOODY_XGa1500</name>
</gene>
<dbReference type="PANTHER" id="PTHR37481">
    <property type="entry name" value="LIPOPOLYSACCHARIDE EXPORT SYSTEM PROTEIN LPTC"/>
    <property type="match status" value="1"/>
</dbReference>
<organism evidence="7">
    <name type="scientific">hydrothermal vent metagenome</name>
    <dbReference type="NCBI Taxonomy" id="652676"/>
    <lineage>
        <taxon>unclassified sequences</taxon>
        <taxon>metagenomes</taxon>
        <taxon>ecological metagenomes</taxon>
    </lineage>
</organism>
<keyword evidence="1" id="KW-1003">Cell membrane</keyword>
<keyword evidence="3 6" id="KW-0812">Transmembrane</keyword>
<evidence type="ECO:0008006" key="8">
    <source>
        <dbReference type="Google" id="ProtNLM"/>
    </source>
</evidence>
<dbReference type="AlphaFoldDB" id="A0A160TSR5"/>
<keyword evidence="2" id="KW-0997">Cell inner membrane</keyword>
<dbReference type="GO" id="GO:0015221">
    <property type="term" value="F:lipopolysaccharide transmembrane transporter activity"/>
    <property type="evidence" value="ECO:0007669"/>
    <property type="project" value="InterPro"/>
</dbReference>
<dbReference type="GO" id="GO:0030288">
    <property type="term" value="C:outer membrane-bounded periplasmic space"/>
    <property type="evidence" value="ECO:0007669"/>
    <property type="project" value="TreeGrafter"/>
</dbReference>
<feature type="transmembrane region" description="Helical" evidence="6">
    <location>
        <begin position="6"/>
        <end position="25"/>
    </location>
</feature>
<name>A0A160TSR5_9ZZZZ</name>
<proteinExistence type="predicted"/>
<evidence type="ECO:0000256" key="3">
    <source>
        <dbReference type="ARBA" id="ARBA00022692"/>
    </source>
</evidence>
<evidence type="ECO:0000256" key="1">
    <source>
        <dbReference type="ARBA" id="ARBA00022475"/>
    </source>
</evidence>
<dbReference type="InterPro" id="IPR026265">
    <property type="entry name" value="LptC"/>
</dbReference>
<reference evidence="7" key="1">
    <citation type="submission" date="2015-10" db="EMBL/GenBank/DDBJ databases">
        <authorList>
            <person name="Gilbert D.G."/>
        </authorList>
    </citation>
    <scope>NUCLEOTIDE SEQUENCE</scope>
</reference>
<dbReference type="PANTHER" id="PTHR37481:SF1">
    <property type="entry name" value="LIPOPOLYSACCHARIDE EXPORT SYSTEM PROTEIN LPTC"/>
    <property type="match status" value="1"/>
</dbReference>
<dbReference type="NCBIfam" id="TIGR04409">
    <property type="entry name" value="LptC_YrbK"/>
    <property type="match status" value="1"/>
</dbReference>
<sequence length="147" mass="16316">MADRHLEQAVLVAAIVVMIGLSLWLQVNFLQPKLHQNTPTVSHEPDYYMHKFTATGRDTNGIAYVLVGKNLKHFPDNSSTPGSLLEDLRLDQYDQNNLVRTTSSDSGWIYEDGTKILLQGNVQVTQGATDTAVGSVTSTDRMTIKLR</sequence>
<evidence type="ECO:0000313" key="7">
    <source>
        <dbReference type="EMBL" id="CUS53575.1"/>
    </source>
</evidence>
<keyword evidence="5 6" id="KW-0472">Membrane</keyword>
<evidence type="ECO:0000256" key="4">
    <source>
        <dbReference type="ARBA" id="ARBA00022989"/>
    </source>
</evidence>
<dbReference type="EMBL" id="CZRL01000097">
    <property type="protein sequence ID" value="CUS53575.1"/>
    <property type="molecule type" value="Genomic_DNA"/>
</dbReference>
<dbReference type="GO" id="GO:0017089">
    <property type="term" value="F:glycolipid transfer activity"/>
    <property type="evidence" value="ECO:0007669"/>
    <property type="project" value="TreeGrafter"/>
</dbReference>
<protein>
    <recommendedName>
        <fullName evidence="8">LPS export ABC transporter periplasmic protein LptC</fullName>
    </recommendedName>
</protein>
<dbReference type="InterPro" id="IPR052363">
    <property type="entry name" value="LPS_export_LptC"/>
</dbReference>
<dbReference type="Pfam" id="PF06835">
    <property type="entry name" value="LptC"/>
    <property type="match status" value="1"/>
</dbReference>
<evidence type="ECO:0000256" key="2">
    <source>
        <dbReference type="ARBA" id="ARBA00022519"/>
    </source>
</evidence>
<accession>A0A160TSR5</accession>
<dbReference type="Gene3D" id="2.60.450.10">
    <property type="entry name" value="Lipopolysaccharide (LPS) transport protein A like domain"/>
    <property type="match status" value="1"/>
</dbReference>
<evidence type="ECO:0000256" key="6">
    <source>
        <dbReference type="SAM" id="Phobius"/>
    </source>
</evidence>